<feature type="binding site" evidence="7 8">
    <location>
        <position position="72"/>
    </location>
    <ligand>
        <name>S-adenosyl-L-methionine</name>
        <dbReference type="ChEBI" id="CHEBI:59789"/>
    </ligand>
</feature>
<evidence type="ECO:0000313" key="11">
    <source>
        <dbReference type="Proteomes" id="UP000070520"/>
    </source>
</evidence>
<evidence type="ECO:0000256" key="4">
    <source>
        <dbReference type="ARBA" id="ARBA00022679"/>
    </source>
</evidence>
<dbReference type="GO" id="GO:0005737">
    <property type="term" value="C:cytoplasm"/>
    <property type="evidence" value="ECO:0007669"/>
    <property type="project" value="UniProtKB-SubCell"/>
</dbReference>
<protein>
    <recommendedName>
        <fullName evidence="7">Probable ribosomal RNA small subunit methyltransferase A</fullName>
        <ecNumber evidence="7">2.1.1.-</ecNumber>
    </recommendedName>
    <alternativeName>
        <fullName evidence="7">16S rRNA dimethyladenosine transferase</fullName>
    </alternativeName>
    <alternativeName>
        <fullName evidence="7">16S rRNA dimethylase</fullName>
    </alternativeName>
    <alternativeName>
        <fullName evidence="7">S-adenosylmethionine-6-N',N'-adenosyl(rRNA) dimethyltransferase</fullName>
    </alternativeName>
</protein>
<dbReference type="PATRIC" id="fig|1698272.3.peg.696"/>
<evidence type="ECO:0000256" key="1">
    <source>
        <dbReference type="ARBA" id="ARBA00022490"/>
    </source>
</evidence>
<dbReference type="Gene3D" id="1.10.8.100">
    <property type="entry name" value="Ribosomal RNA adenine dimethylase-like, domain 2"/>
    <property type="match status" value="1"/>
</dbReference>
<feature type="domain" description="Ribosomal RNA adenine methylase transferase N-terminal" evidence="9">
    <location>
        <begin position="31"/>
        <end position="195"/>
    </location>
</feature>
<dbReference type="InterPro" id="IPR029063">
    <property type="entry name" value="SAM-dependent_MTases_sf"/>
</dbReference>
<dbReference type="Gene3D" id="3.40.50.150">
    <property type="entry name" value="Vaccinia Virus protein VP39"/>
    <property type="match status" value="1"/>
</dbReference>
<comment type="similarity">
    <text evidence="7">Belongs to the class I-like SAM-binding methyltransferase superfamily. rRNA adenine N(6)-methyltransferase family. RsmA subfamily.</text>
</comment>
<keyword evidence="5 7" id="KW-0949">S-adenosyl-L-methionine</keyword>
<dbReference type="Pfam" id="PF00398">
    <property type="entry name" value="RrnaAD"/>
    <property type="match status" value="1"/>
</dbReference>
<evidence type="ECO:0000256" key="3">
    <source>
        <dbReference type="ARBA" id="ARBA00022603"/>
    </source>
</evidence>
<name>A0A133V1H8_9EURY</name>
<dbReference type="EMBL" id="LHXW01000007">
    <property type="protein sequence ID" value="KXB00304.1"/>
    <property type="molecule type" value="Genomic_DNA"/>
</dbReference>
<dbReference type="InterPro" id="IPR001737">
    <property type="entry name" value="KsgA/Erm"/>
</dbReference>
<proteinExistence type="inferred from homology"/>
<evidence type="ECO:0000259" key="9">
    <source>
        <dbReference type="SMART" id="SM00650"/>
    </source>
</evidence>
<organism evidence="10 11">
    <name type="scientific">candidate division MSBL1 archaeon SCGC-AAA261C02</name>
    <dbReference type="NCBI Taxonomy" id="1698272"/>
    <lineage>
        <taxon>Archaea</taxon>
        <taxon>Methanobacteriati</taxon>
        <taxon>Methanobacteriota</taxon>
        <taxon>candidate division MSBL1</taxon>
    </lineage>
</organism>
<accession>A0A133V1H8</accession>
<gene>
    <name evidence="7" type="primary">rsmA</name>
    <name evidence="7" type="synonym">ksgA</name>
    <name evidence="10" type="ORF">AKJ42_01065</name>
</gene>
<dbReference type="EC" id="2.1.1.-" evidence="7"/>
<dbReference type="PANTHER" id="PTHR11727">
    <property type="entry name" value="DIMETHYLADENOSINE TRANSFERASE"/>
    <property type="match status" value="1"/>
</dbReference>
<evidence type="ECO:0000256" key="6">
    <source>
        <dbReference type="ARBA" id="ARBA00022884"/>
    </source>
</evidence>
<dbReference type="SUPFAM" id="SSF53335">
    <property type="entry name" value="S-adenosyl-L-methionine-dependent methyltransferases"/>
    <property type="match status" value="1"/>
</dbReference>
<comment type="subcellular location">
    <subcellularLocation>
        <location evidence="7">Cytoplasm</location>
    </subcellularLocation>
</comment>
<dbReference type="PROSITE" id="PS51689">
    <property type="entry name" value="SAM_RNA_A_N6_MT"/>
    <property type="match status" value="1"/>
</dbReference>
<dbReference type="HAMAP" id="MF_00607">
    <property type="entry name" value="16SrRNA_methyltr_A"/>
    <property type="match status" value="1"/>
</dbReference>
<evidence type="ECO:0000256" key="5">
    <source>
        <dbReference type="ARBA" id="ARBA00022691"/>
    </source>
</evidence>
<evidence type="ECO:0000256" key="7">
    <source>
        <dbReference type="HAMAP-Rule" id="MF_00607"/>
    </source>
</evidence>
<dbReference type="Proteomes" id="UP000070520">
    <property type="component" value="Unassembled WGS sequence"/>
</dbReference>
<evidence type="ECO:0000313" key="10">
    <source>
        <dbReference type="EMBL" id="KXB00304.1"/>
    </source>
</evidence>
<dbReference type="NCBIfam" id="TIGR00755">
    <property type="entry name" value="ksgA"/>
    <property type="match status" value="1"/>
</dbReference>
<keyword evidence="11" id="KW-1185">Reference proteome</keyword>
<sequence>MLRDFTKKILREHDIRLRKKSGQSQIIDEEVLERLVEPGKLSQEDTILEIGPGIGNLTDLLIQRAGRVIAIENDERLVKVLDERFSDVENLEVIQGDALEVDFPDFDKIISNLPFSISSEITFKILRQDFKLGVLMYQREFAQRMTASSGSSDYGRLSVNVFYRAKVEEVGEVPSSAFIPQPEVNSTILKLELREPPFKVDDEGLFSRVLRAAFQHRRQKVRNALIHSFKVMFPGSSLPKAQQREFVDEHLPTKFADSRPADLSPEDFGEITNILTELGHELQD</sequence>
<feature type="binding site" evidence="7 8">
    <location>
        <position position="26"/>
    </location>
    <ligand>
        <name>S-adenosyl-L-methionine</name>
        <dbReference type="ChEBI" id="CHEBI:59789"/>
    </ligand>
</feature>
<keyword evidence="3 7" id="KW-0489">Methyltransferase</keyword>
<dbReference type="PROSITE" id="PS01131">
    <property type="entry name" value="RRNA_A_DIMETH"/>
    <property type="match status" value="1"/>
</dbReference>
<dbReference type="InterPro" id="IPR011530">
    <property type="entry name" value="rRNA_adenine_dimethylase"/>
</dbReference>
<dbReference type="InterPro" id="IPR023165">
    <property type="entry name" value="rRNA_Ade_diMease-like_C"/>
</dbReference>
<feature type="binding site" evidence="7 8">
    <location>
        <position position="97"/>
    </location>
    <ligand>
        <name>S-adenosyl-L-methionine</name>
        <dbReference type="ChEBI" id="CHEBI:59789"/>
    </ligand>
</feature>
<dbReference type="GO" id="GO:0003723">
    <property type="term" value="F:RNA binding"/>
    <property type="evidence" value="ECO:0007669"/>
    <property type="project" value="UniProtKB-UniRule"/>
</dbReference>
<keyword evidence="1 7" id="KW-0963">Cytoplasm</keyword>
<feature type="binding site" evidence="7 8">
    <location>
        <position position="112"/>
    </location>
    <ligand>
        <name>S-adenosyl-L-methionine</name>
        <dbReference type="ChEBI" id="CHEBI:59789"/>
    </ligand>
</feature>
<dbReference type="PANTHER" id="PTHR11727:SF7">
    <property type="entry name" value="DIMETHYLADENOSINE TRANSFERASE-RELATED"/>
    <property type="match status" value="1"/>
</dbReference>
<comment type="caution">
    <text evidence="10">The sequence shown here is derived from an EMBL/GenBank/DDBJ whole genome shotgun (WGS) entry which is preliminary data.</text>
</comment>
<keyword evidence="2 7" id="KW-0698">rRNA processing</keyword>
<keyword evidence="4 7" id="KW-0808">Transferase</keyword>
<dbReference type="AlphaFoldDB" id="A0A133V1H8"/>
<evidence type="ECO:0000256" key="8">
    <source>
        <dbReference type="PROSITE-ProRule" id="PRU01026"/>
    </source>
</evidence>
<keyword evidence="6 7" id="KW-0694">RNA-binding</keyword>
<comment type="function">
    <text evidence="7">Specifically dimethylates two adjacent adenosines in the loop of a conserved hairpin near the 3'-end of 16S rRNA in the 30S particle. May play a critical role in biogenesis of 30S subunits.</text>
</comment>
<dbReference type="SMART" id="SM00650">
    <property type="entry name" value="rADc"/>
    <property type="match status" value="1"/>
</dbReference>
<feature type="binding site" evidence="7 8">
    <location>
        <position position="51"/>
    </location>
    <ligand>
        <name>S-adenosyl-L-methionine</name>
        <dbReference type="ChEBI" id="CHEBI:59789"/>
    </ligand>
</feature>
<reference evidence="10 11" key="1">
    <citation type="journal article" date="2016" name="Sci. Rep.">
        <title>Metabolic traits of an uncultured archaeal lineage -MSBL1- from brine pools of the Red Sea.</title>
        <authorList>
            <person name="Mwirichia R."/>
            <person name="Alam I."/>
            <person name="Rashid M."/>
            <person name="Vinu M."/>
            <person name="Ba-Alawi W."/>
            <person name="Anthony Kamau A."/>
            <person name="Kamanda Ngugi D."/>
            <person name="Goker M."/>
            <person name="Klenk H.P."/>
            <person name="Bajic V."/>
            <person name="Stingl U."/>
        </authorList>
    </citation>
    <scope>NUCLEOTIDE SEQUENCE [LARGE SCALE GENOMIC DNA]</scope>
    <source>
        <strain evidence="10">SCGC-AAA261C02</strain>
    </source>
</reference>
<dbReference type="GO" id="GO:0000179">
    <property type="term" value="F:rRNA (adenine-N6,N6-)-dimethyltransferase activity"/>
    <property type="evidence" value="ECO:0007669"/>
    <property type="project" value="UniProtKB-UniRule"/>
</dbReference>
<dbReference type="InterPro" id="IPR020598">
    <property type="entry name" value="rRNA_Ade_methylase_Trfase_N"/>
</dbReference>
<dbReference type="CDD" id="cd02440">
    <property type="entry name" value="AdoMet_MTases"/>
    <property type="match status" value="1"/>
</dbReference>
<evidence type="ECO:0000256" key="2">
    <source>
        <dbReference type="ARBA" id="ARBA00022552"/>
    </source>
</evidence>
<comment type="caution">
    <text evidence="7 8">Lacks conserved residue(s) required for the propagation of feature annotation.</text>
</comment>
<dbReference type="InterPro" id="IPR020596">
    <property type="entry name" value="rRNA_Ade_Mease_Trfase_CS"/>
</dbReference>